<feature type="transmembrane region" description="Helical" evidence="10">
    <location>
        <begin position="188"/>
        <end position="209"/>
    </location>
</feature>
<dbReference type="CDD" id="cd01610">
    <property type="entry name" value="PAP2_like"/>
    <property type="match status" value="1"/>
</dbReference>
<dbReference type="InterPro" id="IPR036938">
    <property type="entry name" value="PAP2/HPO_sf"/>
</dbReference>
<sequence>MKTDKSRQLSVTKLNSEVVPSPIFTFMSRNRALAVYVNQFVSWDTSLCIHINRYSTNYAIATFFKIISRLGDGWFWYAMMLGAFMTEGWEAVVPLTTVILISCLGLAIYKVLKVKTVRPRPYQVHQVIVLGERPLDVFSFPSGHTLQAVLFTATLGSYFPELLPIMLPFALLVALSRMVLGLHYPTDVLVGGAIGYGLSLWAPNIYQLVQSNWPGLS</sequence>
<dbReference type="STRING" id="1123034.GCA_000685805_00958"/>
<evidence type="ECO:0000256" key="9">
    <source>
        <dbReference type="ARBA" id="ARBA00047594"/>
    </source>
</evidence>
<evidence type="ECO:0000256" key="7">
    <source>
        <dbReference type="ARBA" id="ARBA00023136"/>
    </source>
</evidence>
<dbReference type="SUPFAM" id="SSF48317">
    <property type="entry name" value="Acid phosphatase/Vanadium-dependent haloperoxidase"/>
    <property type="match status" value="1"/>
</dbReference>
<dbReference type="SMART" id="SM00014">
    <property type="entry name" value="acidPPc"/>
    <property type="match status" value="1"/>
</dbReference>
<feature type="transmembrane region" description="Helical" evidence="10">
    <location>
        <begin position="91"/>
        <end position="112"/>
    </location>
</feature>
<feature type="domain" description="Phosphatidic acid phosphatase type 2/haloperoxidase" evidence="11">
    <location>
        <begin position="93"/>
        <end position="203"/>
    </location>
</feature>
<dbReference type="PANTHER" id="PTHR14969">
    <property type="entry name" value="SPHINGOSINE-1-PHOSPHATE PHOSPHOHYDROLASE"/>
    <property type="match status" value="1"/>
</dbReference>
<name>A0A379LK84_9GAMM</name>
<proteinExistence type="predicted"/>
<reference evidence="12 13" key="1">
    <citation type="submission" date="2018-06" db="EMBL/GenBank/DDBJ databases">
        <authorList>
            <consortium name="Pathogen Informatics"/>
            <person name="Doyle S."/>
        </authorList>
    </citation>
    <scope>NUCLEOTIDE SEQUENCE [LARGE SCALE GENOMIC DNA]</scope>
    <source>
        <strain evidence="12 13">NCTC10526</strain>
    </source>
</reference>
<dbReference type="AlphaFoldDB" id="A0A379LK84"/>
<keyword evidence="13" id="KW-1185">Reference proteome</keyword>
<dbReference type="GO" id="GO:0005886">
    <property type="term" value="C:plasma membrane"/>
    <property type="evidence" value="ECO:0007669"/>
    <property type="project" value="UniProtKB-SubCell"/>
</dbReference>
<comment type="catalytic activity">
    <reaction evidence="9">
        <text>di-trans,octa-cis-undecaprenyl diphosphate + H2O = di-trans,octa-cis-undecaprenyl phosphate + phosphate + H(+)</text>
        <dbReference type="Rhea" id="RHEA:28094"/>
        <dbReference type="ChEBI" id="CHEBI:15377"/>
        <dbReference type="ChEBI" id="CHEBI:15378"/>
        <dbReference type="ChEBI" id="CHEBI:43474"/>
        <dbReference type="ChEBI" id="CHEBI:58405"/>
        <dbReference type="ChEBI" id="CHEBI:60392"/>
        <dbReference type="EC" id="3.6.1.27"/>
    </reaction>
</comment>
<evidence type="ECO:0000313" key="12">
    <source>
        <dbReference type="EMBL" id="SUD91030.1"/>
    </source>
</evidence>
<dbReference type="Pfam" id="PF01569">
    <property type="entry name" value="PAP2"/>
    <property type="match status" value="1"/>
</dbReference>
<keyword evidence="6 10" id="KW-1133">Transmembrane helix</keyword>
<accession>A0A379LK84</accession>
<dbReference type="GO" id="GO:0050380">
    <property type="term" value="F:undecaprenyl-diphosphatase activity"/>
    <property type="evidence" value="ECO:0007669"/>
    <property type="project" value="UniProtKB-EC"/>
</dbReference>
<dbReference type="Gene3D" id="1.20.144.10">
    <property type="entry name" value="Phosphatidic acid phosphatase type 2/haloperoxidase"/>
    <property type="match status" value="1"/>
</dbReference>
<evidence type="ECO:0000256" key="6">
    <source>
        <dbReference type="ARBA" id="ARBA00022989"/>
    </source>
</evidence>
<dbReference type="EC" id="3.6.1.27" evidence="2"/>
<organism evidence="12 13">
    <name type="scientific">Psychrobacter phenylpyruvicus</name>
    <dbReference type="NCBI Taxonomy" id="29432"/>
    <lineage>
        <taxon>Bacteria</taxon>
        <taxon>Pseudomonadati</taxon>
        <taxon>Pseudomonadota</taxon>
        <taxon>Gammaproteobacteria</taxon>
        <taxon>Moraxellales</taxon>
        <taxon>Moraxellaceae</taxon>
        <taxon>Psychrobacter</taxon>
    </lineage>
</organism>
<dbReference type="InterPro" id="IPR000326">
    <property type="entry name" value="PAP2/HPO"/>
</dbReference>
<dbReference type="PANTHER" id="PTHR14969:SF62">
    <property type="entry name" value="DECAPRENYLPHOSPHORYL-5-PHOSPHORIBOSE PHOSPHATASE RV3807C-RELATED"/>
    <property type="match status" value="1"/>
</dbReference>
<evidence type="ECO:0000256" key="8">
    <source>
        <dbReference type="ARBA" id="ARBA00032707"/>
    </source>
</evidence>
<protein>
    <recommendedName>
        <fullName evidence="2">undecaprenyl-diphosphate phosphatase</fullName>
        <ecNumber evidence="2">3.6.1.27</ecNumber>
    </recommendedName>
    <alternativeName>
        <fullName evidence="8">Undecaprenyl pyrophosphate phosphatase</fullName>
    </alternativeName>
</protein>
<evidence type="ECO:0000256" key="1">
    <source>
        <dbReference type="ARBA" id="ARBA00004651"/>
    </source>
</evidence>
<evidence type="ECO:0000256" key="10">
    <source>
        <dbReference type="SAM" id="Phobius"/>
    </source>
</evidence>
<keyword evidence="7 10" id="KW-0472">Membrane</keyword>
<evidence type="ECO:0000256" key="4">
    <source>
        <dbReference type="ARBA" id="ARBA00022692"/>
    </source>
</evidence>
<evidence type="ECO:0000259" key="11">
    <source>
        <dbReference type="SMART" id="SM00014"/>
    </source>
</evidence>
<dbReference type="Proteomes" id="UP000254123">
    <property type="component" value="Unassembled WGS sequence"/>
</dbReference>
<keyword evidence="4 10" id="KW-0812">Transmembrane</keyword>
<feature type="transmembrane region" description="Helical" evidence="10">
    <location>
        <begin position="58"/>
        <end position="79"/>
    </location>
</feature>
<evidence type="ECO:0000256" key="5">
    <source>
        <dbReference type="ARBA" id="ARBA00022801"/>
    </source>
</evidence>
<comment type="subcellular location">
    <subcellularLocation>
        <location evidence="1">Cell membrane</location>
        <topology evidence="1">Multi-pass membrane protein</topology>
    </subcellularLocation>
</comment>
<keyword evidence="3" id="KW-1003">Cell membrane</keyword>
<dbReference type="RefSeq" id="WP_227674034.1">
    <property type="nucleotide sequence ID" value="NZ_CAJHAQ010000001.1"/>
</dbReference>
<evidence type="ECO:0000313" key="13">
    <source>
        <dbReference type="Proteomes" id="UP000254123"/>
    </source>
</evidence>
<dbReference type="EMBL" id="UGVC01000001">
    <property type="protein sequence ID" value="SUD91030.1"/>
    <property type="molecule type" value="Genomic_DNA"/>
</dbReference>
<evidence type="ECO:0000256" key="2">
    <source>
        <dbReference type="ARBA" id="ARBA00012374"/>
    </source>
</evidence>
<gene>
    <name evidence="12" type="ORF">NCTC10526_01377</name>
</gene>
<keyword evidence="5" id="KW-0378">Hydrolase</keyword>
<evidence type="ECO:0000256" key="3">
    <source>
        <dbReference type="ARBA" id="ARBA00022475"/>
    </source>
</evidence>